<dbReference type="AlphaFoldDB" id="A0A074LKJ9"/>
<keyword evidence="2" id="KW-1185">Reference proteome</keyword>
<evidence type="ECO:0000313" key="2">
    <source>
        <dbReference type="Proteomes" id="UP000027821"/>
    </source>
</evidence>
<gene>
    <name evidence="1" type="ORF">EL17_06445</name>
</gene>
<reference evidence="1 2" key="1">
    <citation type="submission" date="2014-04" db="EMBL/GenBank/DDBJ databases">
        <title>Characterization and application of a salt tolerant electro-active bacterium.</title>
        <authorList>
            <person name="Yang L."/>
            <person name="Wei S."/>
            <person name="Tay Q.X.M."/>
        </authorList>
    </citation>
    <scope>NUCLEOTIDE SEQUENCE [LARGE SCALE GENOMIC DNA]</scope>
    <source>
        <strain evidence="1 2">LY1</strain>
    </source>
</reference>
<protein>
    <submittedName>
        <fullName evidence="1">Uncharacterized protein</fullName>
    </submittedName>
</protein>
<organism evidence="1 2">
    <name type="scientific">Anditalea andensis</name>
    <dbReference type="NCBI Taxonomy" id="1048983"/>
    <lineage>
        <taxon>Bacteria</taxon>
        <taxon>Pseudomonadati</taxon>
        <taxon>Bacteroidota</taxon>
        <taxon>Cytophagia</taxon>
        <taxon>Cytophagales</taxon>
        <taxon>Cytophagaceae</taxon>
        <taxon>Anditalea</taxon>
    </lineage>
</organism>
<dbReference type="OrthoDB" id="826133at2"/>
<dbReference type="EMBL" id="JMIH01000015">
    <property type="protein sequence ID" value="KEO74372.1"/>
    <property type="molecule type" value="Genomic_DNA"/>
</dbReference>
<evidence type="ECO:0000313" key="1">
    <source>
        <dbReference type="EMBL" id="KEO74372.1"/>
    </source>
</evidence>
<dbReference type="RefSeq" id="WP_035072300.1">
    <property type="nucleotide sequence ID" value="NZ_JMIH01000015.1"/>
</dbReference>
<proteinExistence type="predicted"/>
<accession>A0A074LKJ9</accession>
<sequence>MKNSYLSILFFGLVAISSCEDAGQDEFTDQKKQKLSVQDREAYETKLKEFTLFMGEVFKDPEARRELFDFAKIEGNENDVLV</sequence>
<comment type="caution">
    <text evidence="1">The sequence shown here is derived from an EMBL/GenBank/DDBJ whole genome shotgun (WGS) entry which is preliminary data.</text>
</comment>
<dbReference type="Proteomes" id="UP000027821">
    <property type="component" value="Unassembled WGS sequence"/>
</dbReference>
<dbReference type="PROSITE" id="PS51257">
    <property type="entry name" value="PROKAR_LIPOPROTEIN"/>
    <property type="match status" value="1"/>
</dbReference>
<name>A0A074LKJ9_9BACT</name>
<dbReference type="STRING" id="1048983.EL17_06445"/>